<dbReference type="EMBL" id="BARS01013041">
    <property type="protein sequence ID" value="GAF92802.1"/>
    <property type="molecule type" value="Genomic_DNA"/>
</dbReference>
<comment type="caution">
    <text evidence="2">The sequence shown here is derived from an EMBL/GenBank/DDBJ whole genome shotgun (WGS) entry which is preliminary data.</text>
</comment>
<sequence length="178" mass="20924">PIYTFLGENFFPKYEKKIDNNLPFKTSEEKGAFLQAMFDDDGSVSKEGTISITHKKDVINYISKLLNEFGIKNKKYLMKNKIHNKVYYCLRMSKFGNKKFLKYIGFKKPSKQKRLKDNPICLKYMPHNIKDMIGTNKECKTMLLNCKNKKCMYEWDYKGEGPFYATCPRCKSSVKVKV</sequence>
<evidence type="ECO:0000313" key="2">
    <source>
        <dbReference type="EMBL" id="GAF92802.1"/>
    </source>
</evidence>
<accession>X0TXD9</accession>
<dbReference type="AlphaFoldDB" id="X0TXD9"/>
<feature type="domain" description="DOD-type homing endonuclease" evidence="1">
    <location>
        <begin position="1"/>
        <end position="71"/>
    </location>
</feature>
<proteinExistence type="predicted"/>
<feature type="non-terminal residue" evidence="2">
    <location>
        <position position="178"/>
    </location>
</feature>
<protein>
    <recommendedName>
        <fullName evidence="1">DOD-type homing endonuclease domain-containing protein</fullName>
    </recommendedName>
</protein>
<dbReference type="Gene3D" id="3.10.28.10">
    <property type="entry name" value="Homing endonucleases"/>
    <property type="match status" value="1"/>
</dbReference>
<dbReference type="InterPro" id="IPR027434">
    <property type="entry name" value="Homing_endonucl"/>
</dbReference>
<dbReference type="SUPFAM" id="SSF55608">
    <property type="entry name" value="Homing endonucleases"/>
    <property type="match status" value="1"/>
</dbReference>
<dbReference type="PROSITE" id="PS50819">
    <property type="entry name" value="INTEIN_ENDONUCLEASE"/>
    <property type="match status" value="1"/>
</dbReference>
<dbReference type="GO" id="GO:0004519">
    <property type="term" value="F:endonuclease activity"/>
    <property type="evidence" value="ECO:0007669"/>
    <property type="project" value="InterPro"/>
</dbReference>
<name>X0TXD9_9ZZZZ</name>
<gene>
    <name evidence="2" type="ORF">S01H1_22890</name>
</gene>
<reference evidence="2" key="1">
    <citation type="journal article" date="2014" name="Front. Microbiol.">
        <title>High frequency of phylogenetically diverse reductive dehalogenase-homologous genes in deep subseafloor sedimentary metagenomes.</title>
        <authorList>
            <person name="Kawai M."/>
            <person name="Futagami T."/>
            <person name="Toyoda A."/>
            <person name="Takaki Y."/>
            <person name="Nishi S."/>
            <person name="Hori S."/>
            <person name="Arai W."/>
            <person name="Tsubouchi T."/>
            <person name="Morono Y."/>
            <person name="Uchiyama I."/>
            <person name="Ito T."/>
            <person name="Fujiyama A."/>
            <person name="Inagaki F."/>
            <person name="Takami H."/>
        </authorList>
    </citation>
    <scope>NUCLEOTIDE SEQUENCE</scope>
    <source>
        <strain evidence="2">Expedition CK06-06</strain>
    </source>
</reference>
<dbReference type="InterPro" id="IPR004860">
    <property type="entry name" value="LAGLIDADG_dom"/>
</dbReference>
<dbReference type="InterPro" id="IPR004042">
    <property type="entry name" value="Intein_endonuc_central"/>
</dbReference>
<evidence type="ECO:0000259" key="1">
    <source>
        <dbReference type="PROSITE" id="PS50819"/>
    </source>
</evidence>
<dbReference type="Pfam" id="PF14528">
    <property type="entry name" value="LAGLIDADG_3"/>
    <property type="match status" value="1"/>
</dbReference>
<organism evidence="2">
    <name type="scientific">marine sediment metagenome</name>
    <dbReference type="NCBI Taxonomy" id="412755"/>
    <lineage>
        <taxon>unclassified sequences</taxon>
        <taxon>metagenomes</taxon>
        <taxon>ecological metagenomes</taxon>
    </lineage>
</organism>
<feature type="non-terminal residue" evidence="2">
    <location>
        <position position="1"/>
    </location>
</feature>